<comment type="caution">
    <text evidence="1">The sequence shown here is derived from an EMBL/GenBank/DDBJ whole genome shotgun (WGS) entry which is preliminary data.</text>
</comment>
<feature type="non-terminal residue" evidence="1">
    <location>
        <position position="130"/>
    </location>
</feature>
<accession>A0A7J6TRC9</accession>
<dbReference type="EMBL" id="JABANO010009384">
    <property type="protein sequence ID" value="KAF4746946.1"/>
    <property type="molecule type" value="Genomic_DNA"/>
</dbReference>
<name>A0A7J6TRC9_PEROL</name>
<sequence length="130" mass="14766">DGYPSICKRRSALCSSPSINPLIDVPNVATAHITASVEKERRLADEPVKRCPSSITQESSRRRLGRLLSPGSVNTVEMNIENERAPAQTFWSEEQVEISLHTYTYLFMHGRAVDTLTTERLIFFRVRVNF</sequence>
<feature type="non-terminal residue" evidence="1">
    <location>
        <position position="1"/>
    </location>
</feature>
<proteinExistence type="predicted"/>
<keyword evidence="2" id="KW-1185">Reference proteome</keyword>
<gene>
    <name evidence="1" type="ORF">FOZ63_023599</name>
</gene>
<protein>
    <submittedName>
        <fullName evidence="1">Uncharacterized protein</fullName>
    </submittedName>
</protein>
<reference evidence="1 2" key="1">
    <citation type="submission" date="2020-04" db="EMBL/GenBank/DDBJ databases">
        <title>Perkinsus olseni comparative genomics.</title>
        <authorList>
            <person name="Bogema D.R."/>
        </authorList>
    </citation>
    <scope>NUCLEOTIDE SEQUENCE [LARGE SCALE GENOMIC DNA]</scope>
    <source>
        <strain evidence="1 2">ATCC PRA-207</strain>
    </source>
</reference>
<organism evidence="1 2">
    <name type="scientific">Perkinsus olseni</name>
    <name type="common">Perkinsus atlanticus</name>
    <dbReference type="NCBI Taxonomy" id="32597"/>
    <lineage>
        <taxon>Eukaryota</taxon>
        <taxon>Sar</taxon>
        <taxon>Alveolata</taxon>
        <taxon>Perkinsozoa</taxon>
        <taxon>Perkinsea</taxon>
        <taxon>Perkinsida</taxon>
        <taxon>Perkinsidae</taxon>
        <taxon>Perkinsus</taxon>
    </lineage>
</organism>
<evidence type="ECO:0000313" key="1">
    <source>
        <dbReference type="EMBL" id="KAF4746946.1"/>
    </source>
</evidence>
<evidence type="ECO:0000313" key="2">
    <source>
        <dbReference type="Proteomes" id="UP000553632"/>
    </source>
</evidence>
<dbReference type="Proteomes" id="UP000553632">
    <property type="component" value="Unassembled WGS sequence"/>
</dbReference>
<dbReference type="AlphaFoldDB" id="A0A7J6TRC9"/>